<accession>A0AAV2CJU6</accession>
<dbReference type="SUPFAM" id="SSF56672">
    <property type="entry name" value="DNA/RNA polymerases"/>
    <property type="match status" value="1"/>
</dbReference>
<reference evidence="3 4" key="1">
    <citation type="submission" date="2024-04" db="EMBL/GenBank/DDBJ databases">
        <authorList>
            <person name="Fracassetti M."/>
        </authorList>
    </citation>
    <scope>NUCLEOTIDE SEQUENCE [LARGE SCALE GENOMIC DNA]</scope>
</reference>
<dbReference type="EMBL" id="OZ034813">
    <property type="protein sequence ID" value="CAL1356041.1"/>
    <property type="molecule type" value="Genomic_DNA"/>
</dbReference>
<organism evidence="3 4">
    <name type="scientific">Linum trigynum</name>
    <dbReference type="NCBI Taxonomy" id="586398"/>
    <lineage>
        <taxon>Eukaryota</taxon>
        <taxon>Viridiplantae</taxon>
        <taxon>Streptophyta</taxon>
        <taxon>Embryophyta</taxon>
        <taxon>Tracheophyta</taxon>
        <taxon>Spermatophyta</taxon>
        <taxon>Magnoliopsida</taxon>
        <taxon>eudicotyledons</taxon>
        <taxon>Gunneridae</taxon>
        <taxon>Pentapetalae</taxon>
        <taxon>rosids</taxon>
        <taxon>fabids</taxon>
        <taxon>Malpighiales</taxon>
        <taxon>Linaceae</taxon>
        <taxon>Linum</taxon>
    </lineage>
</organism>
<dbReference type="SUPFAM" id="SSF56219">
    <property type="entry name" value="DNase I-like"/>
    <property type="match status" value="1"/>
</dbReference>
<feature type="region of interest" description="Disordered" evidence="1">
    <location>
        <begin position="1041"/>
        <end position="1060"/>
    </location>
</feature>
<dbReference type="Proteomes" id="UP001497516">
    <property type="component" value="Chromosome 1"/>
</dbReference>
<sequence length="1060" mass="121919">METKQLRDENEALRNEMGFSHGGSWPCDISRGGRAGGVSIWWSEEVKAEVIEESQNYMDLKVEEGHDKVWRFTGIYGWAEGRDKHRTLELIRERARQWNGPWICGGDFNQILSDREKKGGNPGNEVEMQAFAECLAETGLCDLGFHGYPFTWENRRSGGGYIEERLDRYLANEEWQNLWPSARVLHLDSARSDHRPISCETVGDEDDIKWGWNFRFEPLWVKHAECAETIKEAWASAAGETTAKIAHVQEKLDQWSRVTFPNFGRQKEKIRRALRALDRREKTDEIILNKQKLQLELEDLECDEELFWKQRSRADWLREGDQNTSFFHRKASMRRKRNLIRKLRDESGAWWRGNEDVSTCLTKYFSELFMAGGRPPQTPVLDSVETRVNDEMNAWLERPLTREELYEALRQMGKRKASGPDGMSVLFFVRYWDIVGDEISELLLGAWESGIMPAGLNHTLIALIPKVKDQVMAREFRPISLCNVMYKMLSKAMANRLKSLLDTIISPEQSAFVPGRFIADNVMTAFECFHTMKKKTKNKTDYLAAKTDMAKAYDRVEWWFLEEMMSRLGFAASWIQRTMMCVKSVTYSILVNGHRLQSFAPSRGIRQGDPLSPYLFLLVAEGLSSYVSLAAKQKRIHGLSVARGAPVISHLFFADDAIFFARATVKEGLELRRVLDDYQTESGQMVSLEKSEVTFGSNVKMHQRLMVSSTLGMKVVEKHDKYLGLVTQVGRSKKELFVYLKDRVRKKLSGWKERTMSIAAREVLIKSVAQAQLTYTMSVFKVLDGVIDEIHGLITQFWWGQRGQEKRIPWIAREGLICSKAQGGMGFRDLRGFNKALLARQVWNLYTRPDSLVARLLKAKYHKNDSILDARVGGRPSYVWRSLMSAQEFLVEGMCWRIGNGATVRIWGDRWVPSAPGFIVQSSPTGLPVDAVVRDLFEEGLERWDDTMLESCFSADMVHAIRQIPLRDLGEPDCMIWADSKDGRYTARDGYRTWLGKHQQEVGDRSMGEPAIWNRLWAMHVPPKVKIFMWKFMRGALATGEQVSKRNPRRGDSSPFCNQL</sequence>
<dbReference type="InterPro" id="IPR026960">
    <property type="entry name" value="RVT-Znf"/>
</dbReference>
<protein>
    <recommendedName>
        <fullName evidence="2">Reverse transcriptase domain-containing protein</fullName>
    </recommendedName>
</protein>
<dbReference type="PROSITE" id="PS50878">
    <property type="entry name" value="RT_POL"/>
    <property type="match status" value="1"/>
</dbReference>
<dbReference type="AlphaFoldDB" id="A0AAV2CJU6"/>
<dbReference type="Gene3D" id="3.60.10.10">
    <property type="entry name" value="Endonuclease/exonuclease/phosphatase"/>
    <property type="match status" value="1"/>
</dbReference>
<dbReference type="PANTHER" id="PTHR33116:SF86">
    <property type="entry name" value="REVERSE TRANSCRIPTASE DOMAIN-CONTAINING PROTEIN"/>
    <property type="match status" value="1"/>
</dbReference>
<proteinExistence type="predicted"/>
<evidence type="ECO:0000256" key="1">
    <source>
        <dbReference type="SAM" id="MobiDB-lite"/>
    </source>
</evidence>
<evidence type="ECO:0000259" key="2">
    <source>
        <dbReference type="PROSITE" id="PS50878"/>
    </source>
</evidence>
<dbReference type="CDD" id="cd01650">
    <property type="entry name" value="RT_nLTR_like"/>
    <property type="match status" value="1"/>
</dbReference>
<evidence type="ECO:0000313" key="3">
    <source>
        <dbReference type="EMBL" id="CAL1356041.1"/>
    </source>
</evidence>
<dbReference type="Pfam" id="PF03372">
    <property type="entry name" value="Exo_endo_phos"/>
    <property type="match status" value="1"/>
</dbReference>
<dbReference type="Pfam" id="PF13966">
    <property type="entry name" value="zf-RVT"/>
    <property type="match status" value="1"/>
</dbReference>
<dbReference type="Pfam" id="PF00078">
    <property type="entry name" value="RVT_1"/>
    <property type="match status" value="1"/>
</dbReference>
<dbReference type="InterPro" id="IPR005135">
    <property type="entry name" value="Endo/exonuclease/phosphatase"/>
</dbReference>
<dbReference type="InterPro" id="IPR000477">
    <property type="entry name" value="RT_dom"/>
</dbReference>
<evidence type="ECO:0000313" key="4">
    <source>
        <dbReference type="Proteomes" id="UP001497516"/>
    </source>
</evidence>
<gene>
    <name evidence="3" type="ORF">LTRI10_LOCUS3764</name>
</gene>
<feature type="domain" description="Reverse transcriptase" evidence="2">
    <location>
        <begin position="445"/>
        <end position="727"/>
    </location>
</feature>
<dbReference type="InterPro" id="IPR036691">
    <property type="entry name" value="Endo/exonu/phosph_ase_sf"/>
</dbReference>
<name>A0AAV2CJU6_9ROSI</name>
<dbReference type="InterPro" id="IPR043502">
    <property type="entry name" value="DNA/RNA_pol_sf"/>
</dbReference>
<keyword evidence="4" id="KW-1185">Reference proteome</keyword>
<dbReference type="PANTHER" id="PTHR33116">
    <property type="entry name" value="REVERSE TRANSCRIPTASE ZINC-BINDING DOMAIN-CONTAINING PROTEIN-RELATED-RELATED"/>
    <property type="match status" value="1"/>
</dbReference>